<dbReference type="SUPFAM" id="SSF57756">
    <property type="entry name" value="Retrovirus zinc finger-like domains"/>
    <property type="match status" value="1"/>
</dbReference>
<dbReference type="PROSITE" id="PS50158">
    <property type="entry name" value="ZF_CCHC"/>
    <property type="match status" value="1"/>
</dbReference>
<dbReference type="PANTHER" id="PTHR37984">
    <property type="entry name" value="PROTEIN CBG26694"/>
    <property type="match status" value="1"/>
</dbReference>
<dbReference type="InterPro" id="IPR036875">
    <property type="entry name" value="Znf_CCHC_sf"/>
</dbReference>
<feature type="non-terminal residue" evidence="4">
    <location>
        <position position="1"/>
    </location>
</feature>
<dbReference type="GO" id="GO:0006508">
    <property type="term" value="P:proteolysis"/>
    <property type="evidence" value="ECO:0007669"/>
    <property type="project" value="InterPro"/>
</dbReference>
<feature type="non-terminal residue" evidence="4">
    <location>
        <position position="419"/>
    </location>
</feature>
<reference evidence="4" key="1">
    <citation type="journal article" date="2018" name="PLoS Negl. Trop. Dis.">
        <title>Sialome diversity of ticks revealed by RNAseq of single tick salivary glands.</title>
        <authorList>
            <person name="Perner J."/>
            <person name="Kropackova S."/>
            <person name="Kopacek P."/>
            <person name="Ribeiro J.M."/>
        </authorList>
    </citation>
    <scope>NUCLEOTIDE SEQUENCE</scope>
    <source>
        <strain evidence="4">Siblings of single egg batch collected in Ceske Budejovice</strain>
        <tissue evidence="4">Salivary glands</tissue>
    </source>
</reference>
<keyword evidence="1" id="KW-0863">Zinc-finger</keyword>
<proteinExistence type="predicted"/>
<dbReference type="PANTHER" id="PTHR37984:SF9">
    <property type="entry name" value="INTEGRASE CATALYTIC DOMAIN-CONTAINING PROTEIN"/>
    <property type="match status" value="1"/>
</dbReference>
<dbReference type="GO" id="GO:0004190">
    <property type="term" value="F:aspartic-type endopeptidase activity"/>
    <property type="evidence" value="ECO:0007669"/>
    <property type="project" value="InterPro"/>
</dbReference>
<dbReference type="Gene3D" id="2.40.70.10">
    <property type="entry name" value="Acid Proteases"/>
    <property type="match status" value="1"/>
</dbReference>
<dbReference type="SMART" id="SM00343">
    <property type="entry name" value="ZnF_C2HC"/>
    <property type="match status" value="2"/>
</dbReference>
<accession>A0A147BFD8</accession>
<keyword evidence="1" id="KW-0862">Zinc</keyword>
<protein>
    <submittedName>
        <fullName evidence="4">Putative transposon</fullName>
    </submittedName>
</protein>
<organism evidence="4">
    <name type="scientific">Ixodes ricinus</name>
    <name type="common">Common tick</name>
    <name type="synonym">Acarus ricinus</name>
    <dbReference type="NCBI Taxonomy" id="34613"/>
    <lineage>
        <taxon>Eukaryota</taxon>
        <taxon>Metazoa</taxon>
        <taxon>Ecdysozoa</taxon>
        <taxon>Arthropoda</taxon>
        <taxon>Chelicerata</taxon>
        <taxon>Arachnida</taxon>
        <taxon>Acari</taxon>
        <taxon>Parasitiformes</taxon>
        <taxon>Ixodida</taxon>
        <taxon>Ixodoidea</taxon>
        <taxon>Ixodidae</taxon>
        <taxon>Ixodinae</taxon>
        <taxon>Ixodes</taxon>
    </lineage>
</organism>
<sequence length="419" mass="46430">QRVVSTFPSTALAHSETVSEFDVLITALDEHFAAKKNVVVERRLFLTRVQSQGESVLDYLGALRHLGSFCDFGESLETRIAEVFLAGLLSSEVQDRVIRESAGAGLPSLERIVFLAQQFERTARDCDRYRQVSSCLPRSETVQAVEVIQRVPVRRGQDGRHRYSNSNAQRQNGERPPAVSSSPVNVSSSPSKVSFLPRHQSRGHTRVFTSRVPRDAPPGARAFGRGTESCQFCGRRPHPREECPASGMTCFSCGKIGHFSNVCRSSPPSSEVIDPRRLAFPPGRGRAAGRRYERLGAGRNQTPIHGIVTFPDDDDDEGEQPPNNVFTVGSPEVLPEGRADRRPRNFTADVQVNGFTLPLLIDTGSEVSIISESMFNKINFKQQIRLKKPPRTLVHYLRGSIPVMGCFQTKVGFKDRSAD</sequence>
<feature type="region of interest" description="Disordered" evidence="2">
    <location>
        <begin position="155"/>
        <end position="223"/>
    </location>
</feature>
<dbReference type="InterPro" id="IPR001969">
    <property type="entry name" value="Aspartic_peptidase_AS"/>
</dbReference>
<dbReference type="Gene3D" id="4.10.60.10">
    <property type="entry name" value="Zinc finger, CCHC-type"/>
    <property type="match status" value="1"/>
</dbReference>
<evidence type="ECO:0000256" key="1">
    <source>
        <dbReference type="PROSITE-ProRule" id="PRU00047"/>
    </source>
</evidence>
<feature type="region of interest" description="Disordered" evidence="2">
    <location>
        <begin position="312"/>
        <end position="342"/>
    </location>
</feature>
<dbReference type="SUPFAM" id="SSF50630">
    <property type="entry name" value="Acid proteases"/>
    <property type="match status" value="1"/>
</dbReference>
<dbReference type="InterPro" id="IPR050951">
    <property type="entry name" value="Retrovirus_Pol_polyprotein"/>
</dbReference>
<dbReference type="GO" id="GO:0003676">
    <property type="term" value="F:nucleic acid binding"/>
    <property type="evidence" value="ECO:0007669"/>
    <property type="project" value="InterPro"/>
</dbReference>
<evidence type="ECO:0000313" key="4">
    <source>
        <dbReference type="EMBL" id="JAR89454.1"/>
    </source>
</evidence>
<evidence type="ECO:0000259" key="3">
    <source>
        <dbReference type="PROSITE" id="PS50158"/>
    </source>
</evidence>
<keyword evidence="1" id="KW-0479">Metal-binding</keyword>
<dbReference type="EMBL" id="GEGO01005950">
    <property type="protein sequence ID" value="JAR89454.1"/>
    <property type="molecule type" value="Transcribed_RNA"/>
</dbReference>
<feature type="domain" description="CCHC-type" evidence="3">
    <location>
        <begin position="250"/>
        <end position="265"/>
    </location>
</feature>
<dbReference type="InterPro" id="IPR001878">
    <property type="entry name" value="Znf_CCHC"/>
</dbReference>
<dbReference type="InterPro" id="IPR021109">
    <property type="entry name" value="Peptidase_aspartic_dom_sf"/>
</dbReference>
<feature type="compositionally biased region" description="Low complexity" evidence="2">
    <location>
        <begin position="176"/>
        <end position="194"/>
    </location>
</feature>
<evidence type="ECO:0000256" key="2">
    <source>
        <dbReference type="SAM" id="MobiDB-lite"/>
    </source>
</evidence>
<dbReference type="AlphaFoldDB" id="A0A147BFD8"/>
<dbReference type="PROSITE" id="PS00141">
    <property type="entry name" value="ASP_PROTEASE"/>
    <property type="match status" value="1"/>
</dbReference>
<name>A0A147BFD8_IXORI</name>
<dbReference type="GO" id="GO:0008270">
    <property type="term" value="F:zinc ion binding"/>
    <property type="evidence" value="ECO:0007669"/>
    <property type="project" value="UniProtKB-KW"/>
</dbReference>